<comment type="subcellular location">
    <subcellularLocation>
        <location evidence="1">Endomembrane system</location>
        <topology evidence="1">Multi-pass membrane protein</topology>
    </subcellularLocation>
</comment>
<dbReference type="GO" id="GO:0016020">
    <property type="term" value="C:membrane"/>
    <property type="evidence" value="ECO:0007669"/>
    <property type="project" value="TreeGrafter"/>
</dbReference>
<evidence type="ECO:0000256" key="2">
    <source>
        <dbReference type="ARBA" id="ARBA00008335"/>
    </source>
</evidence>
<dbReference type="InterPro" id="IPR036259">
    <property type="entry name" value="MFS_trans_sf"/>
</dbReference>
<reference evidence="12 13" key="1">
    <citation type="submission" date="2016-03" db="EMBL/GenBank/DDBJ databases">
        <title>The draft genome sequence of Fonsecaea nubica causative agent of cutaneous subcutaneous infection in human host.</title>
        <authorList>
            <person name="Costa F."/>
            <person name="Sybren D.H."/>
            <person name="Raittz R.T."/>
            <person name="Weiss V.A."/>
            <person name="Leao A.C."/>
            <person name="Gomes R."/>
            <person name="De Souza E.M."/>
            <person name="Pedrosa F.O."/>
            <person name="Steffens M.B."/>
            <person name="Bombassaro A."/>
            <person name="Tadra-Sfeir M.Z."/>
            <person name="Moreno L.F."/>
            <person name="Najafzadeh M.J."/>
            <person name="Felipe M.S."/>
            <person name="Teixeira M."/>
            <person name="Sun J."/>
            <person name="Xi L."/>
            <person name="Castro M.A."/>
            <person name="Vicente V.A."/>
        </authorList>
    </citation>
    <scope>NUCLEOTIDE SEQUENCE [LARGE SCALE GENOMIC DNA]</scope>
    <source>
        <strain evidence="12 13">CBS 269.64</strain>
    </source>
</reference>
<sequence length="1104" mass="123070">MQVNNSSSCGSSTVVLEMPLRSHQPEEPGKSPPVYEDISAGALPAPSTATPQLQKWNSPRINMWRCLGTFYSFIILGANDGAYGALIPYLETFYGVNYTVISLIFLSPIVGYTMSALLNNYIHTIYGQRGVAWIMSTSHLCAYTIICVHPPYPVLVIVFILAGFGNGLGDSGWNAWIGDMANPNEVLGFLHGFYGLGAALAPLIATTLVTQAGWRWYEFYYLMVGAAFIEVIVLVGTFWKADGRAYNAEHPQTADLDTSESSTPTTSDNAVAARQVDKKQSIFSRLNPRGKRAKGKSKTLEAVKQRVTLIASVFLLIYVGVEVSVGGWIVTFMWRVRKGSPFASGLTSMGFWLGITVGRLVLGFVTARLFKSEKHAIAVYLLCSVALQLMFWLIPNFVVSAVMVGLLGFFLGPLFPAAIVALTKLLPKKLHVPAVGFAAAFGASGACVLPFAVGAIANAKGVKVLQPIILAALELSSDHDPIFRASPNEASNQGQSSGNVIVHDPTDPKSNPEMRFEAPPVEPPVQNPKTRLQPESADEGPVLSKQDDVAAQPKSYSPKGSGHSGSTNPSTHWSTFSERPKFEKALARVISLLPGEMEGRDLLRAVEGTGKEKLREMGLRVREYKKFFEAWEELHLTFDEEGGSYVRDDVIQYLRHHQHQPSADDIGESSLAQTIHSYEAYRYFLVKFGQLLFPWTAPYFPDHMTLHSHFKKGGRGIVLTAGDDQAPFLLTIIPTFRKLGCTLPIEIMYLGDSDLSEDYRSDLESLDGVLTRDIAQMVNDEGWKLAGWAAKPFAILYSSFREVIFIDADSLFFVNPETLFEDPAYQKAGALFFRDRLIMPESKKRWLQQILPKPISRQVKQSRFWTGDSGHMQESGVIVVDKWRHFIALLLVTRMNGPDRDGNKDEGRVGIYDMVYGDKETFWLGWELVGDQDYAFHQGDAGTMGVVQDHKDEERKPRMVKKKRPVMDENGQPKLDENGQEITEEYEVAEEPEEHEPEERPEPSNYTICSPQLLHLDLNGKPLWFNGWLLDNKFADKKQKKFGKFEHYLIEPRDIREPGAWQLEESNMCCLTTDADLKRDFSPEEKDILNMMINQAKEVGVTAG</sequence>
<feature type="transmembrane region" description="Helical" evidence="10">
    <location>
        <begin position="400"/>
        <end position="422"/>
    </location>
</feature>
<feature type="transmembrane region" description="Helical" evidence="10">
    <location>
        <begin position="219"/>
        <end position="239"/>
    </location>
</feature>
<feature type="transmembrane region" description="Helical" evidence="10">
    <location>
        <begin position="307"/>
        <end position="330"/>
    </location>
</feature>
<evidence type="ECO:0000256" key="3">
    <source>
        <dbReference type="ARBA" id="ARBA00009105"/>
    </source>
</evidence>
<feature type="transmembrane region" description="Helical" evidence="10">
    <location>
        <begin position="189"/>
        <end position="213"/>
    </location>
</feature>
<dbReference type="GeneID" id="34583581"/>
<dbReference type="Pfam" id="PF11051">
    <property type="entry name" value="Mannosyl_trans3"/>
    <property type="match status" value="1"/>
</dbReference>
<keyword evidence="4" id="KW-0813">Transport</keyword>
<feature type="domain" description="Major facilitator superfamily (MFS) profile" evidence="11">
    <location>
        <begin position="65"/>
        <end position="489"/>
    </location>
</feature>
<dbReference type="Gene3D" id="1.20.1250.20">
    <property type="entry name" value="MFS general substrate transporter like domains"/>
    <property type="match status" value="2"/>
</dbReference>
<evidence type="ECO:0000313" key="12">
    <source>
        <dbReference type="EMBL" id="OAL40418.1"/>
    </source>
</evidence>
<feature type="transmembrane region" description="Helical" evidence="10">
    <location>
        <begin position="70"/>
        <end position="90"/>
    </location>
</feature>
<evidence type="ECO:0000259" key="11">
    <source>
        <dbReference type="PROSITE" id="PS50850"/>
    </source>
</evidence>
<evidence type="ECO:0000256" key="8">
    <source>
        <dbReference type="ARBA" id="ARBA00023136"/>
    </source>
</evidence>
<feature type="transmembrane region" description="Helical" evidence="10">
    <location>
        <begin position="152"/>
        <end position="169"/>
    </location>
</feature>
<proteinExistence type="inferred from homology"/>
<dbReference type="SUPFAM" id="SSF53448">
    <property type="entry name" value="Nucleotide-diphospho-sugar transferases"/>
    <property type="match status" value="1"/>
</dbReference>
<dbReference type="OrthoDB" id="430354at2759"/>
<name>A0A178DEH5_9EURO</name>
<dbReference type="AlphaFoldDB" id="A0A178DEH5"/>
<gene>
    <name evidence="12" type="ORF">AYO20_00154</name>
</gene>
<dbReference type="FunFam" id="1.20.1250.20:FF:000286">
    <property type="entry name" value="MFS efflux transporter"/>
    <property type="match status" value="1"/>
</dbReference>
<feature type="transmembrane region" description="Helical" evidence="10">
    <location>
        <begin position="434"/>
        <end position="457"/>
    </location>
</feature>
<organism evidence="12 13">
    <name type="scientific">Fonsecaea nubica</name>
    <dbReference type="NCBI Taxonomy" id="856822"/>
    <lineage>
        <taxon>Eukaryota</taxon>
        <taxon>Fungi</taxon>
        <taxon>Dikarya</taxon>
        <taxon>Ascomycota</taxon>
        <taxon>Pezizomycotina</taxon>
        <taxon>Eurotiomycetes</taxon>
        <taxon>Chaetothyriomycetidae</taxon>
        <taxon>Chaetothyriales</taxon>
        <taxon>Herpotrichiellaceae</taxon>
        <taxon>Fonsecaea</taxon>
    </lineage>
</organism>
<dbReference type="GO" id="GO:0016757">
    <property type="term" value="F:glycosyltransferase activity"/>
    <property type="evidence" value="ECO:0007669"/>
    <property type="project" value="InterPro"/>
</dbReference>
<feature type="transmembrane region" description="Helical" evidence="10">
    <location>
        <begin position="350"/>
        <end position="370"/>
    </location>
</feature>
<feature type="transmembrane region" description="Helical" evidence="10">
    <location>
        <begin position="96"/>
        <end position="118"/>
    </location>
</feature>
<dbReference type="GO" id="GO:0012505">
    <property type="term" value="C:endomembrane system"/>
    <property type="evidence" value="ECO:0007669"/>
    <property type="project" value="UniProtKB-SubCell"/>
</dbReference>
<feature type="region of interest" description="Disordered" evidence="9">
    <location>
        <begin position="948"/>
        <end position="981"/>
    </location>
</feature>
<dbReference type="PANTHER" id="PTHR23514:SF3">
    <property type="entry name" value="BYPASS OF STOP CODON PROTEIN 6"/>
    <property type="match status" value="1"/>
</dbReference>
<comment type="caution">
    <text evidence="12">The sequence shown here is derived from an EMBL/GenBank/DDBJ whole genome shotgun (WGS) entry which is preliminary data.</text>
</comment>
<keyword evidence="13" id="KW-1185">Reference proteome</keyword>
<feature type="compositionally biased region" description="Polar residues" evidence="9">
    <location>
        <begin position="488"/>
        <end position="499"/>
    </location>
</feature>
<keyword evidence="7 10" id="KW-1133">Transmembrane helix</keyword>
<dbReference type="InterPro" id="IPR011701">
    <property type="entry name" value="MFS"/>
</dbReference>
<feature type="compositionally biased region" description="Polar residues" evidence="9">
    <location>
        <begin position="564"/>
        <end position="577"/>
    </location>
</feature>
<evidence type="ECO:0000256" key="7">
    <source>
        <dbReference type="ARBA" id="ARBA00022989"/>
    </source>
</evidence>
<accession>A0A178DEH5</accession>
<evidence type="ECO:0000256" key="4">
    <source>
        <dbReference type="ARBA" id="ARBA00022448"/>
    </source>
</evidence>
<evidence type="ECO:0000313" key="13">
    <source>
        <dbReference type="Proteomes" id="UP000185904"/>
    </source>
</evidence>
<dbReference type="InterPro" id="IPR022751">
    <property type="entry name" value="Alpha_mannosyltransferase"/>
</dbReference>
<dbReference type="InterPro" id="IPR051788">
    <property type="entry name" value="MFS_Transporter"/>
</dbReference>
<dbReference type="InterPro" id="IPR029044">
    <property type="entry name" value="Nucleotide-diphossugar_trans"/>
</dbReference>
<feature type="region of interest" description="Disordered" evidence="9">
    <location>
        <begin position="251"/>
        <end position="270"/>
    </location>
</feature>
<feature type="compositionally biased region" description="Basic and acidic residues" evidence="9">
    <location>
        <begin position="948"/>
        <end position="957"/>
    </location>
</feature>
<feature type="region of interest" description="Disordered" evidence="9">
    <location>
        <begin position="483"/>
        <end position="577"/>
    </location>
</feature>
<comment type="similarity">
    <text evidence="2">Belongs to the major facilitator superfamily.</text>
</comment>
<feature type="compositionally biased region" description="Basic and acidic residues" evidence="9">
    <location>
        <begin position="504"/>
        <end position="516"/>
    </location>
</feature>
<evidence type="ECO:0000256" key="5">
    <source>
        <dbReference type="ARBA" id="ARBA00022679"/>
    </source>
</evidence>
<dbReference type="EMBL" id="LVCJ01000001">
    <property type="protein sequence ID" value="OAL40418.1"/>
    <property type="molecule type" value="Genomic_DNA"/>
</dbReference>
<dbReference type="Pfam" id="PF07690">
    <property type="entry name" value="MFS_1"/>
    <property type="match status" value="1"/>
</dbReference>
<dbReference type="Proteomes" id="UP000185904">
    <property type="component" value="Unassembled WGS sequence"/>
</dbReference>
<dbReference type="PANTHER" id="PTHR23514">
    <property type="entry name" value="BYPASS OF STOP CODON PROTEIN 6"/>
    <property type="match status" value="1"/>
</dbReference>
<dbReference type="InterPro" id="IPR020846">
    <property type="entry name" value="MFS_dom"/>
</dbReference>
<feature type="transmembrane region" description="Helical" evidence="10">
    <location>
        <begin position="130"/>
        <end position="146"/>
    </location>
</feature>
<evidence type="ECO:0000256" key="6">
    <source>
        <dbReference type="ARBA" id="ARBA00022692"/>
    </source>
</evidence>
<feature type="transmembrane region" description="Helical" evidence="10">
    <location>
        <begin position="377"/>
        <end position="394"/>
    </location>
</feature>
<dbReference type="SUPFAM" id="SSF103473">
    <property type="entry name" value="MFS general substrate transporter"/>
    <property type="match status" value="1"/>
</dbReference>
<keyword evidence="6 10" id="KW-0812">Transmembrane</keyword>
<keyword evidence="8 10" id="KW-0472">Membrane</keyword>
<dbReference type="FunFam" id="1.20.1250.20:FF:000308">
    <property type="entry name" value="MFS efflux transporter"/>
    <property type="match status" value="1"/>
</dbReference>
<dbReference type="GO" id="GO:0022857">
    <property type="term" value="F:transmembrane transporter activity"/>
    <property type="evidence" value="ECO:0007669"/>
    <property type="project" value="InterPro"/>
</dbReference>
<keyword evidence="5" id="KW-0808">Transferase</keyword>
<evidence type="ECO:0000256" key="1">
    <source>
        <dbReference type="ARBA" id="ARBA00004127"/>
    </source>
</evidence>
<comment type="similarity">
    <text evidence="3">Belongs to the MNN1/MNT family.</text>
</comment>
<protein>
    <recommendedName>
        <fullName evidence="11">Major facilitator superfamily (MFS) profile domain-containing protein</fullName>
    </recommendedName>
</protein>
<evidence type="ECO:0000256" key="10">
    <source>
        <dbReference type="SAM" id="Phobius"/>
    </source>
</evidence>
<evidence type="ECO:0000256" key="9">
    <source>
        <dbReference type="SAM" id="MobiDB-lite"/>
    </source>
</evidence>
<dbReference type="PROSITE" id="PS50850">
    <property type="entry name" value="MFS"/>
    <property type="match status" value="1"/>
</dbReference>
<dbReference type="RefSeq" id="XP_022505430.1">
    <property type="nucleotide sequence ID" value="XM_022638465.1"/>
</dbReference>